<keyword evidence="5 15" id="KW-0479">Metal-binding</keyword>
<dbReference type="InterPro" id="IPR037094">
    <property type="entry name" value="Glyco_hydro_38_cen_sf"/>
</dbReference>
<dbReference type="Pfam" id="PF07748">
    <property type="entry name" value="Glyco_hydro_38C"/>
    <property type="match status" value="1"/>
</dbReference>
<feature type="transmembrane region" description="Helical" evidence="17">
    <location>
        <begin position="43"/>
        <end position="63"/>
    </location>
</feature>
<dbReference type="InterPro" id="IPR050843">
    <property type="entry name" value="Glycosyl_Hydrlase_38"/>
</dbReference>
<dbReference type="GO" id="GO:0046872">
    <property type="term" value="F:metal ion binding"/>
    <property type="evidence" value="ECO:0007669"/>
    <property type="project" value="UniProtKB-KW"/>
</dbReference>
<name>A0A9D4UNV5_ADICA</name>
<dbReference type="GO" id="GO:0030246">
    <property type="term" value="F:carbohydrate binding"/>
    <property type="evidence" value="ECO:0007669"/>
    <property type="project" value="InterPro"/>
</dbReference>
<evidence type="ECO:0000256" key="5">
    <source>
        <dbReference type="ARBA" id="ARBA00022723"/>
    </source>
</evidence>
<keyword evidence="12" id="KW-1015">Disulfide bond</keyword>
<evidence type="ECO:0000313" key="19">
    <source>
        <dbReference type="EMBL" id="KAI5071368.1"/>
    </source>
</evidence>
<comment type="subcellular location">
    <subcellularLocation>
        <location evidence="1">Golgi apparatus membrane</location>
        <topology evidence="1">Single-pass type II membrane protein</topology>
    </subcellularLocation>
</comment>
<dbReference type="InterPro" id="IPR013780">
    <property type="entry name" value="Glyco_hydro_b"/>
</dbReference>
<proteinExistence type="inferred from homology"/>
<protein>
    <recommendedName>
        <fullName evidence="15">Alpha-mannosidase</fullName>
        <ecNumber evidence="15">3.2.1.-</ecNumber>
    </recommendedName>
</protein>
<dbReference type="Gene3D" id="2.70.98.30">
    <property type="entry name" value="Golgi alpha-mannosidase II, domain 4"/>
    <property type="match status" value="1"/>
</dbReference>
<dbReference type="FunFam" id="2.60.40.1180:FF:000019">
    <property type="entry name" value="Alpha-mannosidase 2"/>
    <property type="match status" value="1"/>
</dbReference>
<keyword evidence="7 15" id="KW-0862">Zinc</keyword>
<dbReference type="CDD" id="cd10809">
    <property type="entry name" value="GH38N_AMII_GMII_SfManIII_like"/>
    <property type="match status" value="1"/>
</dbReference>
<dbReference type="SUPFAM" id="SSF74650">
    <property type="entry name" value="Galactose mutarotase-like"/>
    <property type="match status" value="1"/>
</dbReference>
<keyword evidence="8" id="KW-0735">Signal-anchor</keyword>
<comment type="caution">
    <text evidence="19">The sequence shown here is derived from an EMBL/GenBank/DDBJ whole genome shotgun (WGS) entry which is preliminary data.</text>
</comment>
<dbReference type="InterPro" id="IPR028995">
    <property type="entry name" value="Glyco_hydro_57/38_cen_sf"/>
</dbReference>
<evidence type="ECO:0000256" key="4">
    <source>
        <dbReference type="ARBA" id="ARBA00022692"/>
    </source>
</evidence>
<keyword evidence="4 17" id="KW-0812">Transmembrane</keyword>
<evidence type="ECO:0000259" key="18">
    <source>
        <dbReference type="SMART" id="SM00872"/>
    </source>
</evidence>
<evidence type="ECO:0000256" key="13">
    <source>
        <dbReference type="ARBA" id="ARBA00023295"/>
    </source>
</evidence>
<keyword evidence="11 17" id="KW-0472">Membrane</keyword>
<dbReference type="InterPro" id="IPR027291">
    <property type="entry name" value="Glyco_hydro_38_N_sf"/>
</dbReference>
<dbReference type="Gene3D" id="1.20.1270.50">
    <property type="entry name" value="Glycoside hydrolase family 38, central domain"/>
    <property type="match status" value="1"/>
</dbReference>
<dbReference type="GO" id="GO:0000139">
    <property type="term" value="C:Golgi membrane"/>
    <property type="evidence" value="ECO:0007669"/>
    <property type="project" value="UniProtKB-SubCell"/>
</dbReference>
<feature type="region of interest" description="Disordered" evidence="16">
    <location>
        <begin position="1"/>
        <end position="25"/>
    </location>
</feature>
<dbReference type="Gene3D" id="3.20.110.10">
    <property type="entry name" value="Glycoside hydrolase 38, N terminal domain"/>
    <property type="match status" value="1"/>
</dbReference>
<evidence type="ECO:0000256" key="17">
    <source>
        <dbReference type="SAM" id="Phobius"/>
    </source>
</evidence>
<evidence type="ECO:0000256" key="7">
    <source>
        <dbReference type="ARBA" id="ARBA00022833"/>
    </source>
</evidence>
<feature type="domain" description="Glycoside hydrolase family 38 central" evidence="18">
    <location>
        <begin position="462"/>
        <end position="547"/>
    </location>
</feature>
<comment type="pathway">
    <text evidence="2">Protein modification; protein glycosylation.</text>
</comment>
<evidence type="ECO:0000256" key="15">
    <source>
        <dbReference type="RuleBase" id="RU361199"/>
    </source>
</evidence>
<dbReference type="Proteomes" id="UP000886520">
    <property type="component" value="Chromosome 13"/>
</dbReference>
<dbReference type="InterPro" id="IPR015341">
    <property type="entry name" value="Glyco_hydro_38_cen"/>
</dbReference>
<comment type="cofactor">
    <cofactor evidence="15">
        <name>Zn(2+)</name>
        <dbReference type="ChEBI" id="CHEBI:29105"/>
    </cofactor>
    <text evidence="15">Binds 1 zinc ion per subunit.</text>
</comment>
<dbReference type="FunFam" id="3.20.110.10:FF:000005">
    <property type="entry name" value="Alpha-mannosidase"/>
    <property type="match status" value="1"/>
</dbReference>
<evidence type="ECO:0000313" key="20">
    <source>
        <dbReference type="Proteomes" id="UP000886520"/>
    </source>
</evidence>
<organism evidence="19 20">
    <name type="scientific">Adiantum capillus-veneris</name>
    <name type="common">Maidenhair fern</name>
    <dbReference type="NCBI Taxonomy" id="13818"/>
    <lineage>
        <taxon>Eukaryota</taxon>
        <taxon>Viridiplantae</taxon>
        <taxon>Streptophyta</taxon>
        <taxon>Embryophyta</taxon>
        <taxon>Tracheophyta</taxon>
        <taxon>Polypodiopsida</taxon>
        <taxon>Polypodiidae</taxon>
        <taxon>Polypodiales</taxon>
        <taxon>Pteridineae</taxon>
        <taxon>Pteridaceae</taxon>
        <taxon>Vittarioideae</taxon>
        <taxon>Adiantum</taxon>
    </lineage>
</organism>
<dbReference type="GO" id="GO:0004572">
    <property type="term" value="F:mannosyl-oligosaccharide 1,3-1,6-alpha-mannosidase activity"/>
    <property type="evidence" value="ECO:0007669"/>
    <property type="project" value="UniProtKB-EC"/>
</dbReference>
<gene>
    <name evidence="19" type="ORF">GOP47_0013619</name>
</gene>
<accession>A0A9D4UNV5</accession>
<dbReference type="SMART" id="SM00872">
    <property type="entry name" value="Alpha-mann_mid"/>
    <property type="match status" value="1"/>
</dbReference>
<evidence type="ECO:0000256" key="9">
    <source>
        <dbReference type="ARBA" id="ARBA00022989"/>
    </source>
</evidence>
<reference evidence="19" key="1">
    <citation type="submission" date="2021-01" db="EMBL/GenBank/DDBJ databases">
        <title>Adiantum capillus-veneris genome.</title>
        <authorList>
            <person name="Fang Y."/>
            <person name="Liao Q."/>
        </authorList>
    </citation>
    <scope>NUCLEOTIDE SEQUENCE</scope>
    <source>
        <strain evidence="19">H3</strain>
        <tissue evidence="19">Leaf</tissue>
    </source>
</reference>
<keyword evidence="13 15" id="KW-0326">Glycosidase</keyword>
<comment type="similarity">
    <text evidence="3 15">Belongs to the glycosyl hydrolase 38 family.</text>
</comment>
<dbReference type="SUPFAM" id="SSF88688">
    <property type="entry name" value="Families 57/38 glycoside transferase middle domain"/>
    <property type="match status" value="1"/>
</dbReference>
<dbReference type="GO" id="GO:0006013">
    <property type="term" value="P:mannose metabolic process"/>
    <property type="evidence" value="ECO:0007669"/>
    <property type="project" value="InterPro"/>
</dbReference>
<evidence type="ECO:0000256" key="6">
    <source>
        <dbReference type="ARBA" id="ARBA00022801"/>
    </source>
</evidence>
<evidence type="ECO:0000256" key="11">
    <source>
        <dbReference type="ARBA" id="ARBA00023136"/>
    </source>
</evidence>
<dbReference type="FunFam" id="2.70.98.30:FF:000007">
    <property type="entry name" value="Alpha-mannosidase"/>
    <property type="match status" value="1"/>
</dbReference>
<dbReference type="InterPro" id="IPR011330">
    <property type="entry name" value="Glyco_hydro/deAcase_b/a-brl"/>
</dbReference>
<dbReference type="SUPFAM" id="SSF88713">
    <property type="entry name" value="Glycoside hydrolase/deacetylase"/>
    <property type="match status" value="1"/>
</dbReference>
<comment type="catalytic activity">
    <reaction evidence="14">
        <text>N(4)-{beta-D-GlcNAc-(1-&gt;2)-alpha-D-Man-(1-&gt;3)-[alpha-D-Man-(1-&gt;3)-[alpha-D-Man-(1-&gt;6)]-alpha-D-Man-(1-&gt;6)]-beta-D-Man-(1-&gt;4)-beta-D-GlcNAc-(1-&gt;4)-beta-D-GlcNAc}-L-asparaginyl-[protein] + 2 H2O = 2 alpha-D-mannopyranose + an N(4)-{beta-D-GlcNAc-(1-&gt;2)-alpha-D-Man-(1-&gt;3)-[alpha-D-Man-(1-&gt;6)]-beta-D-Man-(1-&gt;4)-beta-D-GlcNAc-(1-&gt;4)-beta-D-GlcNAc}-L-asparaginyl-[protein]</text>
        <dbReference type="Rhea" id="RHEA:56052"/>
        <dbReference type="Rhea" id="RHEA-COMP:14368"/>
        <dbReference type="Rhea" id="RHEA-COMP:14369"/>
        <dbReference type="ChEBI" id="CHEBI:15377"/>
        <dbReference type="ChEBI" id="CHEBI:28729"/>
        <dbReference type="ChEBI" id="CHEBI:60615"/>
        <dbReference type="ChEBI" id="CHEBI:60625"/>
        <dbReference type="EC" id="3.2.1.114"/>
    </reaction>
</comment>
<dbReference type="Gene3D" id="2.60.40.1180">
    <property type="entry name" value="Golgi alpha-mannosidase II"/>
    <property type="match status" value="1"/>
</dbReference>
<dbReference type="InterPro" id="IPR011013">
    <property type="entry name" value="Gal_mutarotase_sf_dom"/>
</dbReference>
<evidence type="ECO:0000256" key="1">
    <source>
        <dbReference type="ARBA" id="ARBA00004323"/>
    </source>
</evidence>
<keyword evidence="6 15" id="KW-0378">Hydrolase</keyword>
<dbReference type="EC" id="3.2.1.-" evidence="15"/>
<evidence type="ECO:0000256" key="2">
    <source>
        <dbReference type="ARBA" id="ARBA00004922"/>
    </source>
</evidence>
<evidence type="ECO:0000256" key="8">
    <source>
        <dbReference type="ARBA" id="ARBA00022968"/>
    </source>
</evidence>
<evidence type="ECO:0000256" key="16">
    <source>
        <dbReference type="SAM" id="MobiDB-lite"/>
    </source>
</evidence>
<feature type="compositionally biased region" description="Polar residues" evidence="16">
    <location>
        <begin position="1"/>
        <end position="10"/>
    </location>
</feature>
<dbReference type="OrthoDB" id="10261055at2759"/>
<keyword evidence="10" id="KW-0333">Golgi apparatus</keyword>
<dbReference type="PANTHER" id="PTHR11607">
    <property type="entry name" value="ALPHA-MANNOSIDASE"/>
    <property type="match status" value="1"/>
</dbReference>
<evidence type="ECO:0000256" key="12">
    <source>
        <dbReference type="ARBA" id="ARBA00023157"/>
    </source>
</evidence>
<keyword evidence="9 17" id="KW-1133">Transmembrane helix</keyword>
<dbReference type="AlphaFoldDB" id="A0A9D4UNV5"/>
<dbReference type="Pfam" id="PF09261">
    <property type="entry name" value="Alpha-mann_mid"/>
    <property type="match status" value="1"/>
</dbReference>
<evidence type="ECO:0000256" key="10">
    <source>
        <dbReference type="ARBA" id="ARBA00023034"/>
    </source>
</evidence>
<dbReference type="EMBL" id="JABFUD020000013">
    <property type="protein sequence ID" value="KAI5071368.1"/>
    <property type="molecule type" value="Genomic_DNA"/>
</dbReference>
<dbReference type="PANTHER" id="PTHR11607:SF3">
    <property type="entry name" value="LYSOSOMAL ALPHA-MANNOSIDASE"/>
    <property type="match status" value="1"/>
</dbReference>
<dbReference type="InterPro" id="IPR011682">
    <property type="entry name" value="Glyco_hydro_38_C"/>
</dbReference>
<dbReference type="GO" id="GO:0006491">
    <property type="term" value="P:N-glycan processing"/>
    <property type="evidence" value="ECO:0007669"/>
    <property type="project" value="TreeGrafter"/>
</dbReference>
<evidence type="ECO:0000256" key="14">
    <source>
        <dbReference type="ARBA" id="ARBA00093232"/>
    </source>
</evidence>
<sequence>MAAPSATSRRGNLMQKLASPSAKSKGKIRRRGRLFQEVILKQIRLLVLFALAIFVIAIFKVGLPGALQPTLRLITPTIGFNLSESQVDIKMNELYDAIEFKDLDGGAWKQGWNVQYTGNEWDKHKLRVFVVPHSHNDPGWLRTVEEYYQERSRRILSTIVQALKKDKERKFIWEEMSYLERWWRDASEAEKRDFLTLVKNGQLEIVGGGWVMNDEANSHYYAIIEQITEGNLWLKDTVGVVPRNAWAIDPFGHSPTMAYLLRRMGFDNMLIQRTHYEVKKILAQKQNLEFIWRQSWDNFNTTDIFCHMMPFYSYDIPHTCGPEPAICCQFDFWRLPGFGSALRCPWRYDPQQITIENVQERSETLLDQYRKKATLYKTNTLLVPLGDDFRYITIAEADLQFENYQKIFNYINTHPKLKAEVQFGTLQDYFTAVKDEIDARKGKVKVPSLSGDFFTYADRVQDYWSGYYVSRPFYKSVDRILEETLRAADVLSSLSLAYCQAMGQGHFPLSISEKLTAARRTLALFQHHDGITGTAKNHVVVDYARKMHSALLDLQEFMAKGVGVLLGRDGSQGMCRDADLDIFIPEKEQRSHDVLPVRRLADVVSDHVQRLVIYNPLEEEVKQVVMVLVERTDVCVLGADWEPIVSQVSPEWGNTREMATGKHRLHWQVQVPPLGLQTFFISTSEASHSCKAAEVAQIEVFHATDSFSCPSPYKCTHTAEKVEIQSQHITLAFSVQDGLLQGWKNQRTSMEASLQEDIAFYSSRGSGAYLFKPLGEASSMVSPGGLIIVTKGSLMQEVLSHPKSIWSPSPASRRARVYNGVDTVQGYIAEMVYHVELLDNVYNDKELIVRFKTDLDTGNTFFTDLNGFQTVSRETREKIPLQGNYYPMPSLAFLQEPKGRRFSIHSRQALGVASLKSGALEVMLDRRLTRDDDRGLGQGVLDNRPMDVTFHLLLEGNISSLPRIAASTPRVPSLLSHLVLSQLSYPMHTFFAKAENVTDAHRSRLQKTFAPLAMKFPCDLHIVSMKVAKPLDDLSSRATKKASYALTLQRRGWDHSYCRRGQMQCSRFSDKPISLSDVFGELQISTSVLSSLNLLHDASKDIGQVEPSGRKQGGGFRESKGLISMAPMEIQSMKLDLSLDKESLSLQAG</sequence>
<evidence type="ECO:0000256" key="3">
    <source>
        <dbReference type="ARBA" id="ARBA00009792"/>
    </source>
</evidence>
<dbReference type="FunFam" id="1.20.1270.50:FF:000001">
    <property type="entry name" value="Alpha-mannosidase"/>
    <property type="match status" value="1"/>
</dbReference>
<keyword evidence="20" id="KW-1185">Reference proteome</keyword>
<dbReference type="Pfam" id="PF01074">
    <property type="entry name" value="Glyco_hydro_38N"/>
    <property type="match status" value="1"/>
</dbReference>
<dbReference type="InterPro" id="IPR000602">
    <property type="entry name" value="Glyco_hydro_38_N"/>
</dbReference>